<evidence type="ECO:0000313" key="3">
    <source>
        <dbReference type="Proteomes" id="UP000464378"/>
    </source>
</evidence>
<protein>
    <submittedName>
        <fullName evidence="2">Uncharacterized protein</fullName>
    </submittedName>
</protein>
<accession>A0A6C2YMA9</accession>
<feature type="region of interest" description="Disordered" evidence="1">
    <location>
        <begin position="238"/>
        <end position="273"/>
    </location>
</feature>
<feature type="compositionally biased region" description="Low complexity" evidence="1">
    <location>
        <begin position="262"/>
        <end position="273"/>
    </location>
</feature>
<evidence type="ECO:0000313" key="2">
    <source>
        <dbReference type="EMBL" id="VIP02359.1"/>
    </source>
</evidence>
<dbReference type="EMBL" id="LR586016">
    <property type="protein sequence ID" value="VIP02359.1"/>
    <property type="molecule type" value="Genomic_DNA"/>
</dbReference>
<evidence type="ECO:0000256" key="1">
    <source>
        <dbReference type="SAM" id="MobiDB-lite"/>
    </source>
</evidence>
<gene>
    <name evidence="2" type="ORF">GMBLW1_16010</name>
</gene>
<dbReference type="InParanoid" id="A0A6C2YMA9"/>
<dbReference type="RefSeq" id="WP_162657541.1">
    <property type="nucleotide sequence ID" value="NZ_LR593887.1"/>
</dbReference>
<dbReference type="KEGG" id="tim:GMBLW1_16010"/>
<name>A0A6C2YMA9_9BACT</name>
<dbReference type="EMBL" id="LR593887">
    <property type="protein sequence ID" value="VTS01163.1"/>
    <property type="molecule type" value="Genomic_DNA"/>
</dbReference>
<dbReference type="AlphaFoldDB" id="A0A6C2YMA9"/>
<reference evidence="2" key="1">
    <citation type="submission" date="2019-04" db="EMBL/GenBank/DDBJ databases">
        <authorList>
            <consortium name="Science for Life Laboratories"/>
        </authorList>
    </citation>
    <scope>NUCLEOTIDE SEQUENCE</scope>
    <source>
        <strain evidence="2">MBLW1</strain>
    </source>
</reference>
<proteinExistence type="predicted"/>
<dbReference type="Proteomes" id="UP000464378">
    <property type="component" value="Chromosome"/>
</dbReference>
<organism evidence="2">
    <name type="scientific">Tuwongella immobilis</name>
    <dbReference type="NCBI Taxonomy" id="692036"/>
    <lineage>
        <taxon>Bacteria</taxon>
        <taxon>Pseudomonadati</taxon>
        <taxon>Planctomycetota</taxon>
        <taxon>Planctomycetia</taxon>
        <taxon>Gemmatales</taxon>
        <taxon>Gemmataceae</taxon>
        <taxon>Tuwongella</taxon>
    </lineage>
</organism>
<feature type="compositionally biased region" description="Pro residues" evidence="1">
    <location>
        <begin position="252"/>
        <end position="261"/>
    </location>
</feature>
<keyword evidence="3" id="KW-1185">Reference proteome</keyword>
<sequence length="273" mass="29902">MTETVTTSMEPLPPDGVSIVLLGPAPDESQLAPWSEHLQSLQRPFEWLHTPGTPGDQLRHGWATAKYPLVLLLELADGFTPDDFAAMLKHIEHLPEGGTIRLDIVNGFRTGRTAPLPIRLIAGLWRRLLNLLLDLRAEPAPGWLGMVKHIQARLARFLFGVRMIDLDSGMKLFRRKLLPRTPIQSHGRFALVEFLAKANFLVSYMDEIPVASAAGAENRPLAKCRWLPDFGKVFSKPDFGPTFLPDSQSPAGSPPESPPAVSPESAAPAASSS</sequence>